<dbReference type="InterPro" id="IPR013848">
    <property type="entry name" value="Methylthiotransferase_N"/>
</dbReference>
<comment type="catalytic activity">
    <reaction evidence="10 11">
        <text>N(6)-L-threonylcarbamoyladenosine(37) in tRNA + (sulfur carrier)-SH + AH2 + 2 S-adenosyl-L-methionine = 2-methylsulfanyl-N(6)-L-threonylcarbamoyladenosine(37) in tRNA + (sulfur carrier)-H + 5'-deoxyadenosine + L-methionine + A + S-adenosyl-L-homocysteine + 2 H(+)</text>
        <dbReference type="Rhea" id="RHEA:37075"/>
        <dbReference type="Rhea" id="RHEA-COMP:10163"/>
        <dbReference type="Rhea" id="RHEA-COMP:11092"/>
        <dbReference type="Rhea" id="RHEA-COMP:14737"/>
        <dbReference type="Rhea" id="RHEA-COMP:14739"/>
        <dbReference type="ChEBI" id="CHEBI:13193"/>
        <dbReference type="ChEBI" id="CHEBI:15378"/>
        <dbReference type="ChEBI" id="CHEBI:17319"/>
        <dbReference type="ChEBI" id="CHEBI:17499"/>
        <dbReference type="ChEBI" id="CHEBI:29917"/>
        <dbReference type="ChEBI" id="CHEBI:57844"/>
        <dbReference type="ChEBI" id="CHEBI:57856"/>
        <dbReference type="ChEBI" id="CHEBI:59789"/>
        <dbReference type="ChEBI" id="CHEBI:64428"/>
        <dbReference type="ChEBI" id="CHEBI:74418"/>
        <dbReference type="ChEBI" id="CHEBI:74420"/>
        <dbReference type="EC" id="2.8.4.5"/>
    </reaction>
</comment>
<evidence type="ECO:0000256" key="6">
    <source>
        <dbReference type="ARBA" id="ARBA00022694"/>
    </source>
</evidence>
<accession>A0A133VAP3</accession>
<comment type="cofactor">
    <cofactor evidence="11">
        <name>[4Fe-4S] cluster</name>
        <dbReference type="ChEBI" id="CHEBI:49883"/>
    </cofactor>
    <text evidence="11">Binds 1 or 2 [4Fe-4S] cluster. One cluster is coordinated with 3 cysteines and an exchangeable S-adenosyl-L-methionine.</text>
</comment>
<dbReference type="PANTHER" id="PTHR11918">
    <property type="entry name" value="RADICAL SAM PROTEINS"/>
    <property type="match status" value="1"/>
</dbReference>
<dbReference type="PROSITE" id="PS51449">
    <property type="entry name" value="MTTASE_N"/>
    <property type="match status" value="1"/>
</dbReference>
<comment type="caution">
    <text evidence="15">The sequence shown here is derived from an EMBL/GenBank/DDBJ whole genome shotgun (WGS) entry which is preliminary data.</text>
</comment>
<keyword evidence="5 11" id="KW-0949">S-adenosyl-L-methionine</keyword>
<evidence type="ECO:0000259" key="14">
    <source>
        <dbReference type="PROSITE" id="PS51918"/>
    </source>
</evidence>
<dbReference type="Pfam" id="PF00919">
    <property type="entry name" value="UPF0004"/>
    <property type="match status" value="1"/>
</dbReference>
<protein>
    <recommendedName>
        <fullName evidence="11">tRNA-t(6)A37 methylthiotransferase</fullName>
        <ecNumber evidence="11">2.8.4.5</ecNumber>
    </recommendedName>
</protein>
<keyword evidence="3 11" id="KW-0004">4Fe-4S</keyword>
<dbReference type="NCBIfam" id="TIGR00089">
    <property type="entry name" value="MiaB/RimO family radical SAM methylthiotransferase"/>
    <property type="match status" value="1"/>
</dbReference>
<proteinExistence type="inferred from homology"/>
<feature type="non-terminal residue" evidence="15">
    <location>
        <position position="352"/>
    </location>
</feature>
<evidence type="ECO:0000256" key="12">
    <source>
        <dbReference type="SAM" id="MobiDB-lite"/>
    </source>
</evidence>
<dbReference type="AlphaFoldDB" id="A0A133VAP3"/>
<dbReference type="Gene3D" id="3.80.30.20">
    <property type="entry name" value="tm_1862 like domain"/>
    <property type="match status" value="1"/>
</dbReference>
<evidence type="ECO:0000313" key="16">
    <source>
        <dbReference type="Proteomes" id="UP000070565"/>
    </source>
</evidence>
<evidence type="ECO:0000256" key="1">
    <source>
        <dbReference type="ARBA" id="ARBA00002399"/>
    </source>
</evidence>
<dbReference type="InterPro" id="IPR007197">
    <property type="entry name" value="rSAM"/>
</dbReference>
<evidence type="ECO:0000256" key="8">
    <source>
        <dbReference type="ARBA" id="ARBA00023004"/>
    </source>
</evidence>
<evidence type="ECO:0000313" key="15">
    <source>
        <dbReference type="EMBL" id="KXB03499.1"/>
    </source>
</evidence>
<reference evidence="15 16" key="1">
    <citation type="journal article" date="2016" name="Sci. Rep.">
        <title>Metabolic traits of an uncultured archaeal lineage -MSBL1- from brine pools of the Red Sea.</title>
        <authorList>
            <person name="Mwirichia R."/>
            <person name="Alam I."/>
            <person name="Rashid M."/>
            <person name="Vinu M."/>
            <person name="Ba-Alawi W."/>
            <person name="Anthony Kamau A."/>
            <person name="Kamanda Ngugi D."/>
            <person name="Goker M."/>
            <person name="Klenk H.P."/>
            <person name="Bajic V."/>
            <person name="Stingl U."/>
        </authorList>
    </citation>
    <scope>NUCLEOTIDE SEQUENCE [LARGE SCALE GENOMIC DNA]</scope>
    <source>
        <strain evidence="15">SCGC-AAA261F19</strain>
    </source>
</reference>
<dbReference type="FunFam" id="3.40.50.12160:FF:000003">
    <property type="entry name" value="CDK5 regulatory subunit-associated protein 1"/>
    <property type="match status" value="1"/>
</dbReference>
<dbReference type="SFLD" id="SFLDS00029">
    <property type="entry name" value="Radical_SAM"/>
    <property type="match status" value="1"/>
</dbReference>
<evidence type="ECO:0000256" key="9">
    <source>
        <dbReference type="ARBA" id="ARBA00023014"/>
    </source>
</evidence>
<dbReference type="PROSITE" id="PS51918">
    <property type="entry name" value="RADICAL_SAM"/>
    <property type="match status" value="1"/>
</dbReference>
<dbReference type="GO" id="GO:0046872">
    <property type="term" value="F:metal ion binding"/>
    <property type="evidence" value="ECO:0007669"/>
    <property type="project" value="UniProtKB-UniRule"/>
</dbReference>
<dbReference type="Pfam" id="PF04055">
    <property type="entry name" value="Radical_SAM"/>
    <property type="match status" value="1"/>
</dbReference>
<dbReference type="Proteomes" id="UP000070565">
    <property type="component" value="Unassembled WGS sequence"/>
</dbReference>
<dbReference type="Gene3D" id="3.40.50.12160">
    <property type="entry name" value="Methylthiotransferase, N-terminal domain"/>
    <property type="match status" value="1"/>
</dbReference>
<dbReference type="InterPro" id="IPR058240">
    <property type="entry name" value="rSAM_sf"/>
</dbReference>
<keyword evidence="9 11" id="KW-0411">Iron-sulfur</keyword>
<evidence type="ECO:0000256" key="10">
    <source>
        <dbReference type="ARBA" id="ARBA00051661"/>
    </source>
</evidence>
<feature type="domain" description="Radical SAM core" evidence="14">
    <location>
        <begin position="133"/>
        <end position="352"/>
    </location>
</feature>
<feature type="compositionally biased region" description="Basic and acidic residues" evidence="12">
    <location>
        <begin position="333"/>
        <end position="344"/>
    </location>
</feature>
<evidence type="ECO:0000256" key="11">
    <source>
        <dbReference type="RuleBase" id="RU368081"/>
    </source>
</evidence>
<dbReference type="FunFam" id="3.80.30.20:FF:000002">
    <property type="entry name" value="threonylcarbamoyladenosine tRNA methylthiotransferase isoform X2"/>
    <property type="match status" value="1"/>
</dbReference>
<dbReference type="SMART" id="SM00729">
    <property type="entry name" value="Elp3"/>
    <property type="match status" value="1"/>
</dbReference>
<evidence type="ECO:0000256" key="2">
    <source>
        <dbReference type="ARBA" id="ARBA00008616"/>
    </source>
</evidence>
<keyword evidence="8 11" id="KW-0408">Iron</keyword>
<gene>
    <name evidence="15" type="ORF">AKJ45_01370</name>
</gene>
<keyword evidence="16" id="KW-1185">Reference proteome</keyword>
<organism evidence="15 16">
    <name type="scientific">candidate division MSBL1 archaeon SCGC-AAA261F19</name>
    <dbReference type="NCBI Taxonomy" id="1698275"/>
    <lineage>
        <taxon>Archaea</taxon>
        <taxon>Methanobacteriati</taxon>
        <taxon>Methanobacteriota</taxon>
        <taxon>candidate division MSBL1</taxon>
    </lineage>
</organism>
<keyword evidence="6 11" id="KW-0819">tRNA processing</keyword>
<dbReference type="GO" id="GO:0051539">
    <property type="term" value="F:4 iron, 4 sulfur cluster binding"/>
    <property type="evidence" value="ECO:0007669"/>
    <property type="project" value="UniProtKB-UniRule"/>
</dbReference>
<dbReference type="EC" id="2.8.4.5" evidence="11"/>
<comment type="similarity">
    <text evidence="2 11">Belongs to the methylthiotransferase family. CDKAL1 subfamily.</text>
</comment>
<evidence type="ECO:0000259" key="13">
    <source>
        <dbReference type="PROSITE" id="PS51449"/>
    </source>
</evidence>
<comment type="function">
    <text evidence="1 11">Catalyzes the methylthiolation of N6-threonylcarbamoyladenosine (t(6)A), leading to the formation of 2-methylthio-N6-threonylcarbamoyladenosine (ms(2)t(6)A) at position 37 in tRNAs that read codons beginning with adenine.</text>
</comment>
<dbReference type="InterPro" id="IPR038135">
    <property type="entry name" value="Methylthiotransferase_N_sf"/>
</dbReference>
<dbReference type="NCBIfam" id="TIGR01578">
    <property type="entry name" value="MiaB-like-B"/>
    <property type="match status" value="1"/>
</dbReference>
<evidence type="ECO:0000256" key="3">
    <source>
        <dbReference type="ARBA" id="ARBA00022485"/>
    </source>
</evidence>
<sequence>MRVYCETYGCTMNRADTEFMLGQLQRAGHKVVKSLDDADIAIVNTCAVKGPTMRSVLHRLGELKHREEKKVIVGGCLPLINLEAVERKGPFEGIISCLSLNLITEVVERVSRGSSNVYAVDGTAKKIGAPRFRMNRISAPIPIAEGCLSNCSYCCVKSARKRLRSYGPEKIVAEIKNELKSGRREILLTSQDTAAYGWDGEIQLPQLLKKVTSINGKFRVRIGMMNPAFAKQLLPELVDAFDSEKIYKFLHLPVQSGDDEILRKMRRGYTIDEFLKIVKAFRERFSDLYLATDVIVGFPGESKEAFEKSCSLIEKVRPDKVNVTRFTPMPKTDAAKMKQLNGREKKTRSKKL</sequence>
<dbReference type="InterPro" id="IPR006466">
    <property type="entry name" value="MiaB-like_arc_euk"/>
</dbReference>
<dbReference type="InterPro" id="IPR005839">
    <property type="entry name" value="Methylthiotransferase"/>
</dbReference>
<evidence type="ECO:0000256" key="7">
    <source>
        <dbReference type="ARBA" id="ARBA00022723"/>
    </source>
</evidence>
<keyword evidence="4 11" id="KW-0808">Transferase</keyword>
<dbReference type="SUPFAM" id="SSF102114">
    <property type="entry name" value="Radical SAM enzymes"/>
    <property type="match status" value="1"/>
</dbReference>
<feature type="domain" description="MTTase N-terminal" evidence="13">
    <location>
        <begin position="1"/>
        <end position="112"/>
    </location>
</feature>
<evidence type="ECO:0000256" key="4">
    <source>
        <dbReference type="ARBA" id="ARBA00022679"/>
    </source>
</evidence>
<dbReference type="PANTHER" id="PTHR11918:SF45">
    <property type="entry name" value="THREONYLCARBAMOYLADENOSINE TRNA METHYLTHIOTRANSFERASE"/>
    <property type="match status" value="1"/>
</dbReference>
<dbReference type="CDD" id="cd01335">
    <property type="entry name" value="Radical_SAM"/>
    <property type="match status" value="1"/>
</dbReference>
<keyword evidence="7 11" id="KW-0479">Metal-binding</keyword>
<evidence type="ECO:0000256" key="5">
    <source>
        <dbReference type="ARBA" id="ARBA00022691"/>
    </source>
</evidence>
<dbReference type="EMBL" id="LHXZ01000011">
    <property type="protein sequence ID" value="KXB03499.1"/>
    <property type="molecule type" value="Genomic_DNA"/>
</dbReference>
<dbReference type="InterPro" id="IPR023404">
    <property type="entry name" value="rSAM_horseshoe"/>
</dbReference>
<dbReference type="SFLD" id="SFLDG01082">
    <property type="entry name" value="B12-binding_domain_containing"/>
    <property type="match status" value="1"/>
</dbReference>
<name>A0A133VAP3_9EURY</name>
<feature type="region of interest" description="Disordered" evidence="12">
    <location>
        <begin position="327"/>
        <end position="352"/>
    </location>
</feature>
<dbReference type="GO" id="GO:0035598">
    <property type="term" value="F:tRNA (N(6)-L-threonylcarbamoyladenosine(37)-C(2))-methylthiotransferase activity"/>
    <property type="evidence" value="ECO:0007669"/>
    <property type="project" value="UniProtKB-UniRule"/>
</dbReference>
<dbReference type="InterPro" id="IPR006638">
    <property type="entry name" value="Elp3/MiaA/NifB-like_rSAM"/>
</dbReference>